<name>A0ABX4LLU7_9BACT</name>
<evidence type="ECO:0000256" key="14">
    <source>
        <dbReference type="SAM" id="Phobius"/>
    </source>
</evidence>
<dbReference type="InterPro" id="IPR033480">
    <property type="entry name" value="sCache_2"/>
</dbReference>
<keyword evidence="6" id="KW-0808">Transferase</keyword>
<evidence type="ECO:0000256" key="5">
    <source>
        <dbReference type="ARBA" id="ARBA00022553"/>
    </source>
</evidence>
<keyword evidence="12" id="KW-0902">Two-component regulatory system</keyword>
<evidence type="ECO:0000313" key="16">
    <source>
        <dbReference type="EMBL" id="PHO08794.1"/>
    </source>
</evidence>
<dbReference type="SMART" id="SM01049">
    <property type="entry name" value="Cache_2"/>
    <property type="match status" value="1"/>
</dbReference>
<protein>
    <recommendedName>
        <fullName evidence="3">histidine kinase</fullName>
        <ecNumber evidence="3">2.7.13.3</ecNumber>
    </recommendedName>
</protein>
<dbReference type="SUPFAM" id="SSF55874">
    <property type="entry name" value="ATPase domain of HSP90 chaperone/DNA topoisomerase II/histidine kinase"/>
    <property type="match status" value="1"/>
</dbReference>
<dbReference type="SUPFAM" id="SSF47384">
    <property type="entry name" value="Homodimeric domain of signal transducing histidine kinase"/>
    <property type="match status" value="1"/>
</dbReference>
<dbReference type="InterPro" id="IPR004358">
    <property type="entry name" value="Sig_transdc_His_kin-like_C"/>
</dbReference>
<dbReference type="InterPro" id="IPR003661">
    <property type="entry name" value="HisK_dim/P_dom"/>
</dbReference>
<dbReference type="Proteomes" id="UP000221384">
    <property type="component" value="Unassembled WGS sequence"/>
</dbReference>
<feature type="transmembrane region" description="Helical" evidence="14">
    <location>
        <begin position="354"/>
        <end position="376"/>
    </location>
</feature>
<dbReference type="Gene3D" id="1.10.287.130">
    <property type="match status" value="1"/>
</dbReference>
<comment type="caution">
    <text evidence="16">The sequence shown here is derived from an EMBL/GenBank/DDBJ whole genome shotgun (WGS) entry which is preliminary data.</text>
</comment>
<keyword evidence="10" id="KW-0067">ATP-binding</keyword>
<dbReference type="Gene3D" id="3.30.450.20">
    <property type="entry name" value="PAS domain"/>
    <property type="match status" value="2"/>
</dbReference>
<dbReference type="Gene3D" id="3.30.565.10">
    <property type="entry name" value="Histidine kinase-like ATPase, C-terminal domain"/>
    <property type="match status" value="1"/>
</dbReference>
<evidence type="ECO:0000256" key="13">
    <source>
        <dbReference type="ARBA" id="ARBA00023136"/>
    </source>
</evidence>
<accession>A0ABX4LLU7</accession>
<evidence type="ECO:0000259" key="15">
    <source>
        <dbReference type="PROSITE" id="PS50109"/>
    </source>
</evidence>
<comment type="catalytic activity">
    <reaction evidence="1">
        <text>ATP + protein L-histidine = ADP + protein N-phospho-L-histidine.</text>
        <dbReference type="EC" id="2.7.13.3"/>
    </reaction>
</comment>
<keyword evidence="8" id="KW-0547">Nucleotide-binding</keyword>
<feature type="domain" description="Histidine kinase" evidence="15">
    <location>
        <begin position="416"/>
        <end position="636"/>
    </location>
</feature>
<organism evidence="16 17">
    <name type="scientific">Malaciobacter canalis</name>
    <dbReference type="NCBI Taxonomy" id="1912871"/>
    <lineage>
        <taxon>Bacteria</taxon>
        <taxon>Pseudomonadati</taxon>
        <taxon>Campylobacterota</taxon>
        <taxon>Epsilonproteobacteria</taxon>
        <taxon>Campylobacterales</taxon>
        <taxon>Arcobacteraceae</taxon>
        <taxon>Malaciobacter</taxon>
    </lineage>
</organism>
<keyword evidence="7 14" id="KW-0812">Transmembrane</keyword>
<keyword evidence="4" id="KW-1003">Cell membrane</keyword>
<dbReference type="EMBL" id="NWVW01000021">
    <property type="protein sequence ID" value="PHO08794.1"/>
    <property type="molecule type" value="Genomic_DNA"/>
</dbReference>
<dbReference type="PANTHER" id="PTHR43065:SF46">
    <property type="entry name" value="C4-DICARBOXYLATE TRANSPORT SENSOR PROTEIN DCTB"/>
    <property type="match status" value="1"/>
</dbReference>
<evidence type="ECO:0000256" key="12">
    <source>
        <dbReference type="ARBA" id="ARBA00023012"/>
    </source>
</evidence>
<evidence type="ECO:0000256" key="9">
    <source>
        <dbReference type="ARBA" id="ARBA00022777"/>
    </source>
</evidence>
<evidence type="ECO:0000256" key="8">
    <source>
        <dbReference type="ARBA" id="ARBA00022741"/>
    </source>
</evidence>
<keyword evidence="17" id="KW-1185">Reference proteome</keyword>
<keyword evidence="13 14" id="KW-0472">Membrane</keyword>
<dbReference type="PANTHER" id="PTHR43065">
    <property type="entry name" value="SENSOR HISTIDINE KINASE"/>
    <property type="match status" value="1"/>
</dbReference>
<keyword evidence="9 16" id="KW-0418">Kinase</keyword>
<comment type="subcellular location">
    <subcellularLocation>
        <location evidence="2">Cell membrane</location>
        <topology evidence="2">Multi-pass membrane protein</topology>
    </subcellularLocation>
</comment>
<dbReference type="CDD" id="cd00082">
    <property type="entry name" value="HisKA"/>
    <property type="match status" value="1"/>
</dbReference>
<evidence type="ECO:0000256" key="6">
    <source>
        <dbReference type="ARBA" id="ARBA00022679"/>
    </source>
</evidence>
<reference evidence="16 17" key="1">
    <citation type="submission" date="2017-09" db="EMBL/GenBank/DDBJ databases">
        <authorList>
            <person name="Perez-Cataluna A."/>
            <person name="Figueras M.J."/>
            <person name="Salas-Masso N."/>
        </authorList>
    </citation>
    <scope>NUCLEOTIDE SEQUENCE [LARGE SCALE GENOMIC DNA]</scope>
    <source>
        <strain evidence="16 17">F138-33</strain>
    </source>
</reference>
<dbReference type="InterPro" id="IPR005467">
    <property type="entry name" value="His_kinase_dom"/>
</dbReference>
<dbReference type="SMART" id="SM00387">
    <property type="entry name" value="HATPase_c"/>
    <property type="match status" value="1"/>
</dbReference>
<evidence type="ECO:0000256" key="11">
    <source>
        <dbReference type="ARBA" id="ARBA00022989"/>
    </source>
</evidence>
<gene>
    <name evidence="16" type="ORF">CPG37_12795</name>
</gene>
<evidence type="ECO:0000313" key="17">
    <source>
        <dbReference type="Proteomes" id="UP000221384"/>
    </source>
</evidence>
<sequence length="636" mass="74985">MLSKKEKYIIRIIRFFPLFLIFAIAIIGMYLFLVEHEKHYHKEITNIKTKFINQEKQRIKNEVNRVYEYIQFHKQNSEERLKKLIKYQVYEAHAVMQGLYNEYKNKKSKKEIIHMMKAALEQMRFLDGRGYFYIYDMQGNNIFHPILKSLEGRSLWNHKDITGKLIVQEGIKALKSKNETYDEWYWQEPNSKKIKRKIGFHKIFEPYNIFVGTGEYTQEYEKELKSYILKYISKIKFLDDKIISVIDYDGVVLTSKNKDIINKNIINIKNKEDYQPYKELLKIAKSKNQQGFLTYENSTNINKDKYIQKTTFVKGLDDWQWAVYASFYKDSLKKELDARLETLANEDKKTIKSFLLLGTVLTIIMLAISFYVIKLLEKSFYDYREKILEEAQKNRQKDTILAQQSKMAAMGEMIANITHQWRQPLSVISTAVTGLKFEKELGILKDDNFYRGMDSIHNSVMHLSKTIDDFRNFFKPNKDKINFNLKDVVEKTLKLLSSQFDINNIYFIKNCENIKIHGTENELVQVLINIINNSRDALKHVDNKRLIFIDIFKQNGKVVLLVKDTAGGINKSIIKKVFEPYFTTKKDTGTGIGLYMSKKIIKDSLNGEISVSNETFVYEKIQYKGACFKLTFDLVD</sequence>
<proteinExistence type="predicted"/>
<evidence type="ECO:0000256" key="3">
    <source>
        <dbReference type="ARBA" id="ARBA00012438"/>
    </source>
</evidence>
<dbReference type="InterPro" id="IPR003594">
    <property type="entry name" value="HATPase_dom"/>
</dbReference>
<feature type="transmembrane region" description="Helical" evidence="14">
    <location>
        <begin position="12"/>
        <end position="33"/>
    </location>
</feature>
<keyword evidence="11 14" id="KW-1133">Transmembrane helix</keyword>
<evidence type="ECO:0000256" key="4">
    <source>
        <dbReference type="ARBA" id="ARBA00022475"/>
    </source>
</evidence>
<dbReference type="EC" id="2.7.13.3" evidence="3"/>
<dbReference type="InterPro" id="IPR036097">
    <property type="entry name" value="HisK_dim/P_sf"/>
</dbReference>
<dbReference type="RefSeq" id="WP_099335290.1">
    <property type="nucleotide sequence ID" value="NZ_CP042812.1"/>
</dbReference>
<evidence type="ECO:0000256" key="10">
    <source>
        <dbReference type="ARBA" id="ARBA00022840"/>
    </source>
</evidence>
<dbReference type="PRINTS" id="PR00344">
    <property type="entry name" value="BCTRLSENSOR"/>
</dbReference>
<dbReference type="InterPro" id="IPR004010">
    <property type="entry name" value="Double_Cache_2"/>
</dbReference>
<dbReference type="InterPro" id="IPR036890">
    <property type="entry name" value="HATPase_C_sf"/>
</dbReference>
<dbReference type="Pfam" id="PF08269">
    <property type="entry name" value="dCache_2"/>
    <property type="match status" value="1"/>
</dbReference>
<evidence type="ECO:0000256" key="7">
    <source>
        <dbReference type="ARBA" id="ARBA00022692"/>
    </source>
</evidence>
<dbReference type="PROSITE" id="PS50109">
    <property type="entry name" value="HIS_KIN"/>
    <property type="match status" value="1"/>
</dbReference>
<evidence type="ECO:0000256" key="2">
    <source>
        <dbReference type="ARBA" id="ARBA00004651"/>
    </source>
</evidence>
<dbReference type="GO" id="GO:0016301">
    <property type="term" value="F:kinase activity"/>
    <property type="evidence" value="ECO:0007669"/>
    <property type="project" value="UniProtKB-KW"/>
</dbReference>
<dbReference type="Pfam" id="PF02518">
    <property type="entry name" value="HATPase_c"/>
    <property type="match status" value="1"/>
</dbReference>
<keyword evidence="5" id="KW-0597">Phosphoprotein</keyword>
<evidence type="ECO:0000256" key="1">
    <source>
        <dbReference type="ARBA" id="ARBA00000085"/>
    </source>
</evidence>
<dbReference type="Pfam" id="PF00512">
    <property type="entry name" value="HisKA"/>
    <property type="match status" value="1"/>
</dbReference>